<protein>
    <submittedName>
        <fullName evidence="4">Uncharacterized protein</fullName>
    </submittedName>
</protein>
<feature type="domain" description="Transposon Tn7 transposition protein TnsD C-terminal" evidence="3">
    <location>
        <begin position="205"/>
        <end position="420"/>
    </location>
</feature>
<gene>
    <name evidence="4" type="ORF">E2493_06660</name>
</gene>
<dbReference type="Pfam" id="PF06527">
    <property type="entry name" value="TniQ"/>
    <property type="match status" value="1"/>
</dbReference>
<comment type="caution">
    <text evidence="4">The sequence shown here is derived from an EMBL/GenBank/DDBJ whole genome shotgun (WGS) entry which is preliminary data.</text>
</comment>
<dbReference type="EMBL" id="SPDV01000009">
    <property type="protein sequence ID" value="TFI59196.1"/>
    <property type="molecule type" value="Genomic_DNA"/>
</dbReference>
<keyword evidence="5" id="KW-1185">Reference proteome</keyword>
<feature type="region of interest" description="Disordered" evidence="1">
    <location>
        <begin position="416"/>
        <end position="453"/>
    </location>
</feature>
<sequence length="601" mass="67786">MLGYFPKPYPGELLYSVLARFCRHVASGSSKGAMRDLFGHATVSSTVDLPSHLQALSDRVGEARGFAPDRIIQLMTLFPYYTAFEPESVRNWVRRSMLGAGERLHVRTGLAAFRISRPRALLFCPECLLDMKGLYGEPYWRRDHQLPSVLLCPEHGVPLRQSDLAFHSTGRHAFMPASDYVCRNDSEPVMNVDSDALVHLQRLAISSADLLEAPPDTRDFPELTEVYRSRMARVGLMRSPEKVDQQKFAAEFRSYFGSALDHLPHVLNDQGFAGGWLAAIVRNHRKATHPLYHLLLRIFLDDRAEVPSPFGTGPWPCRNPLADHCGFAVIERLKQHRNRGRVVGVYSCTCGYTYIRAVGPDGVLGPPRYQKFGPLLAPELRRVVGAGCSLRQASRDLGLDPKTLMREAASLRLPVPWTLRPSGQPRCPDPPERPNGSSAPRRETKHLPRTDWPALDKDLSQRIKAQAEVIRAETPPLRVSVAELERRLGLRNWIVKRGRLLPLTMHQLEQTLEDRSSYRERRTRWIIRSLAESGTMPARWQVMRQAGLTSAEFVLIDRLLSEALTENSIGERPPARGKDATTAACSNKCNKYIKTKQLYSN</sequence>
<evidence type="ECO:0000256" key="1">
    <source>
        <dbReference type="SAM" id="MobiDB-lite"/>
    </source>
</evidence>
<dbReference type="Pfam" id="PF15978">
    <property type="entry name" value="TnsD"/>
    <property type="match status" value="1"/>
</dbReference>
<dbReference type="InterPro" id="IPR032750">
    <property type="entry name" value="TnsD_C"/>
</dbReference>
<feature type="domain" description="TniQ" evidence="2">
    <location>
        <begin position="4"/>
        <end position="159"/>
    </location>
</feature>
<organism evidence="4 5">
    <name type="scientific">Sphingomonas parva</name>
    <dbReference type="NCBI Taxonomy" id="2555898"/>
    <lineage>
        <taxon>Bacteria</taxon>
        <taxon>Pseudomonadati</taxon>
        <taxon>Pseudomonadota</taxon>
        <taxon>Alphaproteobacteria</taxon>
        <taxon>Sphingomonadales</taxon>
        <taxon>Sphingomonadaceae</taxon>
        <taxon>Sphingomonas</taxon>
    </lineage>
</organism>
<proteinExistence type="predicted"/>
<reference evidence="4 5" key="1">
    <citation type="submission" date="2019-03" db="EMBL/GenBank/DDBJ databases">
        <title>Genome sequence of Sphingomonas sp. 17J27-24.</title>
        <authorList>
            <person name="Kim M."/>
            <person name="Maeng S."/>
            <person name="Sathiyaraj S."/>
        </authorList>
    </citation>
    <scope>NUCLEOTIDE SEQUENCE [LARGE SCALE GENOMIC DNA]</scope>
    <source>
        <strain evidence="4 5">17J27-24</strain>
    </source>
</reference>
<dbReference type="AlphaFoldDB" id="A0A4Y8ZXJ3"/>
<dbReference type="InterPro" id="IPR009492">
    <property type="entry name" value="TniQ"/>
</dbReference>
<accession>A0A4Y8ZXJ3</accession>
<dbReference type="OrthoDB" id="470139at2"/>
<evidence type="ECO:0000259" key="3">
    <source>
        <dbReference type="Pfam" id="PF15978"/>
    </source>
</evidence>
<evidence type="ECO:0000259" key="2">
    <source>
        <dbReference type="Pfam" id="PF06527"/>
    </source>
</evidence>
<feature type="compositionally biased region" description="Basic and acidic residues" evidence="1">
    <location>
        <begin position="440"/>
        <end position="453"/>
    </location>
</feature>
<dbReference type="RefSeq" id="WP_135084984.1">
    <property type="nucleotide sequence ID" value="NZ_SPDV01000009.1"/>
</dbReference>
<name>A0A4Y8ZXJ3_9SPHN</name>
<evidence type="ECO:0000313" key="4">
    <source>
        <dbReference type="EMBL" id="TFI59196.1"/>
    </source>
</evidence>
<evidence type="ECO:0000313" key="5">
    <source>
        <dbReference type="Proteomes" id="UP000298213"/>
    </source>
</evidence>
<dbReference type="Proteomes" id="UP000298213">
    <property type="component" value="Unassembled WGS sequence"/>
</dbReference>